<name>A0A1W6N5E0_9PROT</name>
<keyword evidence="3" id="KW-1185">Reference proteome</keyword>
<dbReference type="KEGG" id="naf:GQ61_07035"/>
<keyword evidence="2" id="KW-0762">Sugar transport</keyword>
<dbReference type="PANTHER" id="PTHR41795">
    <property type="entry name" value="EXOPOLYSACCHARIDE SYNTHESIS PROTEIN"/>
    <property type="match status" value="1"/>
</dbReference>
<dbReference type="AlphaFoldDB" id="A0A1W6N5E0"/>
<evidence type="ECO:0000313" key="2">
    <source>
        <dbReference type="EMBL" id="ARN85085.1"/>
    </source>
</evidence>
<reference evidence="2 3" key="1">
    <citation type="submission" date="2014-06" db="EMBL/GenBank/DDBJ databases">
        <title>The genome of the endonuclear symbiont Nucleicultrix amoebiphila.</title>
        <authorList>
            <person name="Schulz F."/>
            <person name="Horn M."/>
        </authorList>
    </citation>
    <scope>NUCLEOTIDE SEQUENCE [LARGE SCALE GENOMIC DNA]</scope>
    <source>
        <strain evidence="2 3">FS5</strain>
    </source>
</reference>
<dbReference type="PIRSF" id="PIRSF033239">
    <property type="entry name" value="ExoD"/>
    <property type="match status" value="1"/>
</dbReference>
<dbReference type="OrthoDB" id="8446803at2"/>
<feature type="transmembrane region" description="Helical" evidence="1">
    <location>
        <begin position="59"/>
        <end position="82"/>
    </location>
</feature>
<organism evidence="2 3">
    <name type="scientific">Candidatus Nucleicultrix amoebiphila FS5</name>
    <dbReference type="NCBI Taxonomy" id="1414854"/>
    <lineage>
        <taxon>Bacteria</taxon>
        <taxon>Pseudomonadati</taxon>
        <taxon>Pseudomonadota</taxon>
        <taxon>Alphaproteobacteria</taxon>
        <taxon>Holosporales</taxon>
        <taxon>Candidatus Nucleicultricaceae</taxon>
        <taxon>Candidatus Nucleicultrix</taxon>
    </lineage>
</organism>
<dbReference type="EMBL" id="CP008743">
    <property type="protein sequence ID" value="ARN85085.1"/>
    <property type="molecule type" value="Genomic_DNA"/>
</dbReference>
<dbReference type="InterPro" id="IPR010331">
    <property type="entry name" value="ExoD"/>
</dbReference>
<keyword evidence="2" id="KW-0813">Transport</keyword>
<evidence type="ECO:0000256" key="1">
    <source>
        <dbReference type="SAM" id="Phobius"/>
    </source>
</evidence>
<sequence>MKNKNHKTVPKRSSEILMEIVKNKILKRELTYQYILQTLGDRAFGVAILFFSLPSLLPFFAIPGVAVIFSLPIVIFALGMVLGRKSLWLPKSIGNKTISHSKISRIISAVLPYIVRFERFSKPRWVFMTYRITEIINGITILCLAFLLMLPIPFSNFIFGGLLAIFSIGILEEDGLLIFMGYLCFIAYIFFIYVVGLKSVEAFLFIKNSV</sequence>
<dbReference type="PANTHER" id="PTHR41795:SF1">
    <property type="entry name" value="EXOPOLYSACCHARIDE SYNTHESIS PROTEIN"/>
    <property type="match status" value="1"/>
</dbReference>
<keyword evidence="1" id="KW-0812">Transmembrane</keyword>
<keyword evidence="1" id="KW-1133">Transmembrane helix</keyword>
<feature type="transmembrane region" description="Helical" evidence="1">
    <location>
        <begin position="176"/>
        <end position="197"/>
    </location>
</feature>
<feature type="transmembrane region" description="Helical" evidence="1">
    <location>
        <begin position="141"/>
        <end position="170"/>
    </location>
</feature>
<dbReference type="Proteomes" id="UP000237351">
    <property type="component" value="Chromosome"/>
</dbReference>
<protein>
    <submittedName>
        <fullName evidence="2">Sugar transporter</fullName>
    </submittedName>
</protein>
<dbReference type="RefSeq" id="WP_085784607.1">
    <property type="nucleotide sequence ID" value="NZ_CP008743.1"/>
</dbReference>
<proteinExistence type="predicted"/>
<evidence type="ECO:0000313" key="3">
    <source>
        <dbReference type="Proteomes" id="UP000237351"/>
    </source>
</evidence>
<accession>A0A1W6N5E0</accession>
<keyword evidence="1" id="KW-0472">Membrane</keyword>
<dbReference type="STRING" id="1414854.GQ61_07035"/>
<gene>
    <name evidence="2" type="ORF">GQ61_07035</name>
</gene>
<dbReference type="Pfam" id="PF06055">
    <property type="entry name" value="ExoD"/>
    <property type="match status" value="1"/>
</dbReference>